<protein>
    <submittedName>
        <fullName evidence="9">Transporter</fullName>
    </submittedName>
</protein>
<dbReference type="EMBL" id="PDKO01000002">
    <property type="protein sequence ID" value="RXJ64171.1"/>
    <property type="molecule type" value="Genomic_DNA"/>
</dbReference>
<dbReference type="InterPro" id="IPR051906">
    <property type="entry name" value="TolC-like"/>
</dbReference>
<dbReference type="Pfam" id="PF02321">
    <property type="entry name" value="OEP"/>
    <property type="match status" value="2"/>
</dbReference>
<evidence type="ECO:0000256" key="3">
    <source>
        <dbReference type="ARBA" id="ARBA00022448"/>
    </source>
</evidence>
<dbReference type="SUPFAM" id="SSF56954">
    <property type="entry name" value="Outer membrane efflux proteins (OEP)"/>
    <property type="match status" value="1"/>
</dbReference>
<evidence type="ECO:0000256" key="4">
    <source>
        <dbReference type="ARBA" id="ARBA00022452"/>
    </source>
</evidence>
<keyword evidence="7" id="KW-0998">Cell outer membrane</keyword>
<evidence type="ECO:0000256" key="2">
    <source>
        <dbReference type="ARBA" id="ARBA00007613"/>
    </source>
</evidence>
<dbReference type="GO" id="GO:0009279">
    <property type="term" value="C:cell outer membrane"/>
    <property type="evidence" value="ECO:0007669"/>
    <property type="project" value="UniProtKB-SubCell"/>
</dbReference>
<evidence type="ECO:0000256" key="8">
    <source>
        <dbReference type="SAM" id="Coils"/>
    </source>
</evidence>
<comment type="subcellular location">
    <subcellularLocation>
        <location evidence="1">Cell outer membrane</location>
    </subcellularLocation>
</comment>
<dbReference type="GO" id="GO:1990281">
    <property type="term" value="C:efflux pump complex"/>
    <property type="evidence" value="ECO:0007669"/>
    <property type="project" value="TreeGrafter"/>
</dbReference>
<dbReference type="InterPro" id="IPR003423">
    <property type="entry name" value="OMP_efflux"/>
</dbReference>
<dbReference type="Gene3D" id="1.20.1600.10">
    <property type="entry name" value="Outer membrane efflux proteins (OEP)"/>
    <property type="match status" value="1"/>
</dbReference>
<keyword evidence="4" id="KW-1134">Transmembrane beta strand</keyword>
<reference evidence="9 10" key="1">
    <citation type="submission" date="2017-10" db="EMBL/GenBank/DDBJ databases">
        <title>Genomics of the genus Arcobacter.</title>
        <authorList>
            <person name="Perez-Cataluna A."/>
            <person name="Figueras M.J."/>
        </authorList>
    </citation>
    <scope>NUCLEOTIDE SEQUENCE [LARGE SCALE GENOMIC DNA]</scope>
    <source>
        <strain evidence="9 10">DSM 24636</strain>
    </source>
</reference>
<dbReference type="PANTHER" id="PTHR30026:SF20">
    <property type="entry name" value="OUTER MEMBRANE PROTEIN TOLC"/>
    <property type="match status" value="1"/>
</dbReference>
<evidence type="ECO:0000256" key="6">
    <source>
        <dbReference type="ARBA" id="ARBA00023136"/>
    </source>
</evidence>
<proteinExistence type="inferred from homology"/>
<gene>
    <name evidence="9" type="ORF">CRV06_04340</name>
</gene>
<keyword evidence="8" id="KW-0175">Coiled coil</keyword>
<evidence type="ECO:0000256" key="5">
    <source>
        <dbReference type="ARBA" id="ARBA00022692"/>
    </source>
</evidence>
<feature type="coiled-coil region" evidence="8">
    <location>
        <begin position="99"/>
        <end position="158"/>
    </location>
</feature>
<dbReference type="AlphaFoldDB" id="A0A4Q0Y6R3"/>
<dbReference type="GO" id="GO:0015288">
    <property type="term" value="F:porin activity"/>
    <property type="evidence" value="ECO:0007669"/>
    <property type="project" value="TreeGrafter"/>
</dbReference>
<name>A0A4Q0Y6R3_9BACT</name>
<dbReference type="OrthoDB" id="5338266at2"/>
<sequence length="411" mass="46942">MKKVFIFLLIVPFSLFGENLAQLIELSKNNKMIDSSRINIESTKEEYKSVQNSYLPEVKLGANYQRTNKETSSVPDNRTTVQGSVDYVIYDGGKKYDTFDSYEATIKSQNNSLQNQKNELALEVTNYYYEYLSLEAQKEAKIKEIEQLRAQYNRLKRFLDAGTTTEDEVQKIISRGESANVDLHEIELDIQTIIHNLEYVVGKSVTIQKGSIVEEYTSNEKKLRADIKALEFELESLLATAKGVKSGYLPDLTFNDTYAKNDLNYKKGAFDGNSDDYDQNIASLNMSWKIFDFGATSREYQAAYKKYLSLRSQYEYEKNKADVDLKLALKAYKIGKLKIKSAQAGLKAANSAYDVIKSKYQNGLVDNVAYLEALSEKYDAQSVLKMAQYDLEVKKANIIYYSGEKLEEFVK</sequence>
<keyword evidence="5" id="KW-0812">Transmembrane</keyword>
<evidence type="ECO:0000313" key="9">
    <source>
        <dbReference type="EMBL" id="RXJ64171.1"/>
    </source>
</evidence>
<dbReference type="PANTHER" id="PTHR30026">
    <property type="entry name" value="OUTER MEMBRANE PROTEIN TOLC"/>
    <property type="match status" value="1"/>
</dbReference>
<keyword evidence="3" id="KW-0813">Transport</keyword>
<evidence type="ECO:0000256" key="1">
    <source>
        <dbReference type="ARBA" id="ARBA00004442"/>
    </source>
</evidence>
<comment type="similarity">
    <text evidence="2">Belongs to the outer membrane factor (OMF) (TC 1.B.17) family.</text>
</comment>
<comment type="caution">
    <text evidence="9">The sequence shown here is derived from an EMBL/GenBank/DDBJ whole genome shotgun (WGS) entry which is preliminary data.</text>
</comment>
<accession>A0A4Q0Y6R3</accession>
<dbReference type="STRING" id="877500.GCA_000935065_01393"/>
<organism evidence="9 10">
    <name type="scientific">Halarcobacter anaerophilus</name>
    <dbReference type="NCBI Taxonomy" id="877500"/>
    <lineage>
        <taxon>Bacteria</taxon>
        <taxon>Pseudomonadati</taxon>
        <taxon>Campylobacterota</taxon>
        <taxon>Epsilonproteobacteria</taxon>
        <taxon>Campylobacterales</taxon>
        <taxon>Arcobacteraceae</taxon>
        <taxon>Halarcobacter</taxon>
    </lineage>
</organism>
<keyword evidence="6" id="KW-0472">Membrane</keyword>
<evidence type="ECO:0000313" key="10">
    <source>
        <dbReference type="Proteomes" id="UP000290191"/>
    </source>
</evidence>
<evidence type="ECO:0000256" key="7">
    <source>
        <dbReference type="ARBA" id="ARBA00023237"/>
    </source>
</evidence>
<dbReference type="RefSeq" id="WP_129081487.1">
    <property type="nucleotide sequence ID" value="NZ_CP041070.1"/>
</dbReference>
<dbReference type="GO" id="GO:0015562">
    <property type="term" value="F:efflux transmembrane transporter activity"/>
    <property type="evidence" value="ECO:0007669"/>
    <property type="project" value="InterPro"/>
</dbReference>
<dbReference type="Proteomes" id="UP000290191">
    <property type="component" value="Unassembled WGS sequence"/>
</dbReference>
<keyword evidence="10" id="KW-1185">Reference proteome</keyword>
<feature type="coiled-coil region" evidence="8">
    <location>
        <begin position="213"/>
        <end position="240"/>
    </location>
</feature>